<dbReference type="NCBIfam" id="NF040588">
    <property type="entry name" value="FxsC_Nterm"/>
    <property type="match status" value="1"/>
</dbReference>
<dbReference type="AlphaFoldDB" id="A0A101U836"/>
<accession>A0A101U836</accession>
<dbReference type="SUPFAM" id="SSF52200">
    <property type="entry name" value="Toll/Interleukin receptor TIR domain"/>
    <property type="match status" value="1"/>
</dbReference>
<feature type="compositionally biased region" description="Low complexity" evidence="1">
    <location>
        <begin position="233"/>
        <end position="243"/>
    </location>
</feature>
<comment type="caution">
    <text evidence="3">The sequence shown here is derived from an EMBL/GenBank/DDBJ whole genome shotgun (WGS) entry which is preliminary data.</text>
</comment>
<feature type="region of interest" description="Disordered" evidence="1">
    <location>
        <begin position="223"/>
        <end position="243"/>
    </location>
</feature>
<evidence type="ECO:0000313" key="4">
    <source>
        <dbReference type="Proteomes" id="UP000053429"/>
    </source>
</evidence>
<evidence type="ECO:0000313" key="3">
    <source>
        <dbReference type="EMBL" id="KUO05798.1"/>
    </source>
</evidence>
<feature type="compositionally biased region" description="Basic and acidic residues" evidence="1">
    <location>
        <begin position="445"/>
        <end position="458"/>
    </location>
</feature>
<evidence type="ECO:0000259" key="2">
    <source>
        <dbReference type="Pfam" id="PF13676"/>
    </source>
</evidence>
<name>A0A101U836_9ACTN</name>
<dbReference type="RefSeq" id="WP_062716364.1">
    <property type="nucleotide sequence ID" value="NZ_KQ948924.1"/>
</dbReference>
<organism evidence="3 4">
    <name type="scientific">Streptomyces caeruleatus</name>
    <dbReference type="NCBI Taxonomy" id="661399"/>
    <lineage>
        <taxon>Bacteria</taxon>
        <taxon>Bacillati</taxon>
        <taxon>Actinomycetota</taxon>
        <taxon>Actinomycetes</taxon>
        <taxon>Kitasatosporales</taxon>
        <taxon>Streptomycetaceae</taxon>
        <taxon>Streptomyces</taxon>
    </lineage>
</organism>
<proteinExistence type="predicted"/>
<dbReference type="Gene3D" id="3.40.50.10140">
    <property type="entry name" value="Toll/interleukin-1 receptor homology (TIR) domain"/>
    <property type="match status" value="1"/>
</dbReference>
<dbReference type="InterPro" id="IPR047603">
    <property type="entry name" value="FxsC_N"/>
</dbReference>
<dbReference type="EMBL" id="LMWY01000003">
    <property type="protein sequence ID" value="KUO05798.1"/>
    <property type="molecule type" value="Genomic_DNA"/>
</dbReference>
<dbReference type="InterPro" id="IPR000157">
    <property type="entry name" value="TIR_dom"/>
</dbReference>
<dbReference type="InterPro" id="IPR035897">
    <property type="entry name" value="Toll_tir_struct_dom_sf"/>
</dbReference>
<keyword evidence="4" id="KW-1185">Reference proteome</keyword>
<dbReference type="Proteomes" id="UP000053429">
    <property type="component" value="Unassembled WGS sequence"/>
</dbReference>
<sequence length="458" mass="50867">MEPTAPTGEDLTAPYFFLSYAHLPRNGSEEADPDLWVHRLFCDLCEHIQNMTAHAGAPGFMDRSMRAGQIWSHELADSLVGCRVFVPLYSPRYFISSWCGKEWAVFGGRQARYRVEGQRGTPSAVVPALWSPVPDHQLPDTVKEVQYAHPELGQKYRSFGLYGLAKLSSFRNDYQKAVLHLARRIVEVGESIVVERGDRTAMDTAHDAFAGPPAAAVTLTRPAGRTTTAGDSAAARPARPTTPGRRLRISVAAGSLDRLPEGRGPDCYGPSPLDWNPYHPTSAQPLAQVVAGIAERLQLRPDLREFGQVSGPADGPEVLLLDRWVLRDREQRGRLREFDSGARRSTGLAVPWNRADPDSDEAEDELAAEVEVTLPRLMYQGRQTCRPAVQGIPDRKAFSHLLPRVVQEAEREYLRRAPARTPSGQGTARFRLGASDSPDSRPQGHRRDAEEEDRDEQR</sequence>
<feature type="region of interest" description="Disordered" evidence="1">
    <location>
        <begin position="414"/>
        <end position="458"/>
    </location>
</feature>
<gene>
    <name evidence="3" type="ORF">AQJ67_02945</name>
</gene>
<dbReference type="InterPro" id="IPR026367">
    <property type="entry name" value="FxsC_C"/>
</dbReference>
<protein>
    <recommendedName>
        <fullName evidence="2">TIR domain-containing protein</fullName>
    </recommendedName>
</protein>
<evidence type="ECO:0000256" key="1">
    <source>
        <dbReference type="SAM" id="MobiDB-lite"/>
    </source>
</evidence>
<feature type="domain" description="TIR" evidence="2">
    <location>
        <begin position="36"/>
        <end position="107"/>
    </location>
</feature>
<dbReference type="STRING" id="661399.AQJ67_02945"/>
<dbReference type="NCBIfam" id="TIGR04276">
    <property type="entry name" value="FxsC_Cterm"/>
    <property type="match status" value="1"/>
</dbReference>
<dbReference type="Pfam" id="PF13676">
    <property type="entry name" value="TIR_2"/>
    <property type="match status" value="1"/>
</dbReference>
<reference evidence="3 4" key="1">
    <citation type="submission" date="2015-10" db="EMBL/GenBank/DDBJ databases">
        <title>Draft genome sequence of Streptomyces caeruleatus NRRL B-24802, type strain for the species Streptomyces caeruleatus.</title>
        <authorList>
            <person name="Ruckert C."/>
            <person name="Winkler A."/>
            <person name="Kalinowski J."/>
            <person name="Kampfer P."/>
            <person name="Glaeser S."/>
        </authorList>
    </citation>
    <scope>NUCLEOTIDE SEQUENCE [LARGE SCALE GENOMIC DNA]</scope>
    <source>
        <strain evidence="3 4">NRRL B-24802</strain>
    </source>
</reference>
<dbReference type="OrthoDB" id="9150238at2"/>
<dbReference type="GO" id="GO:0007165">
    <property type="term" value="P:signal transduction"/>
    <property type="evidence" value="ECO:0007669"/>
    <property type="project" value="InterPro"/>
</dbReference>